<keyword evidence="1" id="KW-1133">Transmembrane helix</keyword>
<proteinExistence type="predicted"/>
<dbReference type="AlphaFoldDB" id="A0A1D7QQV2"/>
<evidence type="ECO:0000313" key="3">
    <source>
        <dbReference type="Proteomes" id="UP000094313"/>
    </source>
</evidence>
<protein>
    <submittedName>
        <fullName evidence="2">Uncharacterized protein</fullName>
    </submittedName>
</protein>
<keyword evidence="1" id="KW-0472">Membrane</keyword>
<feature type="transmembrane region" description="Helical" evidence="1">
    <location>
        <begin position="46"/>
        <end position="67"/>
    </location>
</feature>
<sequence>MDNIEIYSSKKKSFLLLIGSTFFVIMGILMVMKAGDNSAYRGQSPAFIKGVGIASILFFGLGIYVSIRQLIKNHLALIVDENGLHINPNKSSSEQIAWNDIQGFSEIKIHSTKLIIIDLYNSEYWVEKEQNKMRKQLMKFNVNNYGSPFSLSAQFMQINHNELMKILTENWNKHQPNASAYQ</sequence>
<keyword evidence="3" id="KW-1185">Reference proteome</keyword>
<dbReference type="OrthoDB" id="6028159at2"/>
<evidence type="ECO:0000313" key="2">
    <source>
        <dbReference type="EMBL" id="AOM81011.1"/>
    </source>
</evidence>
<evidence type="ECO:0000256" key="1">
    <source>
        <dbReference type="SAM" id="Phobius"/>
    </source>
</evidence>
<dbReference type="KEGG" id="psty:BFS30_25100"/>
<dbReference type="EMBL" id="CP017141">
    <property type="protein sequence ID" value="AOM81011.1"/>
    <property type="molecule type" value="Genomic_DNA"/>
</dbReference>
<gene>
    <name evidence="2" type="ORF">BFS30_25100</name>
</gene>
<accession>A0A1D7QQV2</accession>
<dbReference type="RefSeq" id="WP_069382665.1">
    <property type="nucleotide sequence ID" value="NZ_CP017141.1"/>
</dbReference>
<dbReference type="InterPro" id="IPR048136">
    <property type="entry name" value="STM3941-like"/>
</dbReference>
<organism evidence="2 3">
    <name type="scientific">Pedobacter steynii</name>
    <dbReference type="NCBI Taxonomy" id="430522"/>
    <lineage>
        <taxon>Bacteria</taxon>
        <taxon>Pseudomonadati</taxon>
        <taxon>Bacteroidota</taxon>
        <taxon>Sphingobacteriia</taxon>
        <taxon>Sphingobacteriales</taxon>
        <taxon>Sphingobacteriaceae</taxon>
        <taxon>Pedobacter</taxon>
    </lineage>
</organism>
<feature type="transmembrane region" description="Helical" evidence="1">
    <location>
        <begin position="14"/>
        <end position="34"/>
    </location>
</feature>
<dbReference type="NCBIfam" id="NF041635">
    <property type="entry name" value="STM3941_fam"/>
    <property type="match status" value="1"/>
</dbReference>
<keyword evidence="1" id="KW-0812">Transmembrane</keyword>
<dbReference type="Proteomes" id="UP000094313">
    <property type="component" value="Chromosome"/>
</dbReference>
<reference evidence="2 3" key="1">
    <citation type="submission" date="2016-08" db="EMBL/GenBank/DDBJ databases">
        <authorList>
            <person name="Seilhamer J.J."/>
        </authorList>
    </citation>
    <scope>NUCLEOTIDE SEQUENCE [LARGE SCALE GENOMIC DNA]</scope>
    <source>
        <strain evidence="2 3">DX4</strain>
    </source>
</reference>
<name>A0A1D7QQV2_9SPHI</name>